<evidence type="ECO:0000313" key="5">
    <source>
        <dbReference type="EMBL" id="CAF4302026.1"/>
    </source>
</evidence>
<dbReference type="EMBL" id="CAJNOV010003520">
    <property type="protein sequence ID" value="CAF1144176.1"/>
    <property type="molecule type" value="Genomic_DNA"/>
</dbReference>
<proteinExistence type="predicted"/>
<evidence type="ECO:0000313" key="6">
    <source>
        <dbReference type="EMBL" id="CAF4396237.1"/>
    </source>
</evidence>
<dbReference type="EMBL" id="CAJOBI010005502">
    <property type="protein sequence ID" value="CAF4033950.1"/>
    <property type="molecule type" value="Genomic_DNA"/>
</dbReference>
<dbReference type="EMBL" id="CAJNRE010017907">
    <property type="protein sequence ID" value="CAF2158194.1"/>
    <property type="molecule type" value="Genomic_DNA"/>
</dbReference>
<gene>
    <name evidence="6" type="ORF">BYL167_LOCUS31337</name>
    <name evidence="1" type="ORF">CJN711_LOCUS9198</name>
    <name evidence="5" type="ORF">GIL414_LOCUS25888</name>
    <name evidence="2" type="ORF">KQP761_LOCUS9347</name>
    <name evidence="3" type="ORF">MBJ925_LOCUS32695</name>
    <name evidence="4" type="ORF">SMN809_LOCUS13726</name>
</gene>
<dbReference type="Proteomes" id="UP000663855">
    <property type="component" value="Unassembled WGS sequence"/>
</dbReference>
<dbReference type="EMBL" id="CAJOBH010054792">
    <property type="protein sequence ID" value="CAF4396237.1"/>
    <property type="molecule type" value="Genomic_DNA"/>
</dbReference>
<name>A0A816YLL0_9BILA</name>
<dbReference type="OrthoDB" id="10025891at2759"/>
<evidence type="ECO:0000313" key="2">
    <source>
        <dbReference type="EMBL" id="CAF1393768.1"/>
    </source>
</evidence>
<protein>
    <submittedName>
        <fullName evidence="3">Uncharacterized protein</fullName>
    </submittedName>
</protein>
<dbReference type="Gene3D" id="3.30.420.10">
    <property type="entry name" value="Ribonuclease H-like superfamily/Ribonuclease H"/>
    <property type="match status" value="1"/>
</dbReference>
<dbReference type="Proteomes" id="UP000676336">
    <property type="component" value="Unassembled WGS sequence"/>
</dbReference>
<organism evidence="3 7">
    <name type="scientific">Rotaria magnacalcarata</name>
    <dbReference type="NCBI Taxonomy" id="392030"/>
    <lineage>
        <taxon>Eukaryota</taxon>
        <taxon>Metazoa</taxon>
        <taxon>Spiralia</taxon>
        <taxon>Gnathifera</taxon>
        <taxon>Rotifera</taxon>
        <taxon>Eurotatoria</taxon>
        <taxon>Bdelloidea</taxon>
        <taxon>Philodinida</taxon>
        <taxon>Philodinidae</taxon>
        <taxon>Rotaria</taxon>
    </lineage>
</organism>
<evidence type="ECO:0000313" key="3">
    <source>
        <dbReference type="EMBL" id="CAF2158194.1"/>
    </source>
</evidence>
<dbReference type="InterPro" id="IPR036397">
    <property type="entry name" value="RNaseH_sf"/>
</dbReference>
<dbReference type="Proteomes" id="UP000681720">
    <property type="component" value="Unassembled WGS sequence"/>
</dbReference>
<evidence type="ECO:0000313" key="1">
    <source>
        <dbReference type="EMBL" id="CAF1144176.1"/>
    </source>
</evidence>
<dbReference type="GO" id="GO:0003676">
    <property type="term" value="F:nucleic acid binding"/>
    <property type="evidence" value="ECO:0007669"/>
    <property type="project" value="InterPro"/>
</dbReference>
<reference evidence="3" key="1">
    <citation type="submission" date="2021-02" db="EMBL/GenBank/DDBJ databases">
        <authorList>
            <person name="Nowell W R."/>
        </authorList>
    </citation>
    <scope>NUCLEOTIDE SEQUENCE</scope>
</reference>
<dbReference type="Proteomes" id="UP000681967">
    <property type="component" value="Unassembled WGS sequence"/>
</dbReference>
<accession>A0A816YLL0</accession>
<dbReference type="EMBL" id="CAJNOW010003735">
    <property type="protein sequence ID" value="CAF1393768.1"/>
    <property type="molecule type" value="Genomic_DNA"/>
</dbReference>
<dbReference type="AlphaFoldDB" id="A0A816YLL0"/>
<evidence type="ECO:0000313" key="4">
    <source>
        <dbReference type="EMBL" id="CAF4033950.1"/>
    </source>
</evidence>
<comment type="caution">
    <text evidence="3">The sequence shown here is derived from an EMBL/GenBank/DDBJ whole genome shotgun (WGS) entry which is preliminary data.</text>
</comment>
<dbReference type="EMBL" id="CAJOBJ010036411">
    <property type="protein sequence ID" value="CAF4302026.1"/>
    <property type="molecule type" value="Genomic_DNA"/>
</dbReference>
<dbReference type="Proteomes" id="UP000663834">
    <property type="component" value="Unassembled WGS sequence"/>
</dbReference>
<evidence type="ECO:0000313" key="7">
    <source>
        <dbReference type="Proteomes" id="UP000663824"/>
    </source>
</evidence>
<dbReference type="Proteomes" id="UP000663824">
    <property type="component" value="Unassembled WGS sequence"/>
</dbReference>
<sequence length="181" mass="21109">MGITYRRKKRALKYTDQQLNEISTRASRLYRTLSSGNVELIMNDEKYFLLYIESMSANRSFYASDPSVASPEPDSARSHYGLTVIQYFNQNRISFVSEQSNPQNCPQARPIETLWFILEQMVYAGGWEAKNVDQLKRRTSKKLSELDIDVAQTMFSNIRKQLRQIADKEPYEACSFLFIVY</sequence>